<proteinExistence type="predicted"/>
<reference evidence="4" key="1">
    <citation type="journal article" date="2019" name="Int. J. Syst. Evol. Microbiol.">
        <title>The Global Catalogue of Microorganisms (GCM) 10K type strain sequencing project: providing services to taxonomists for standard genome sequencing and annotation.</title>
        <authorList>
            <consortium name="The Broad Institute Genomics Platform"/>
            <consortium name="The Broad Institute Genome Sequencing Center for Infectious Disease"/>
            <person name="Wu L."/>
            <person name="Ma J."/>
        </authorList>
    </citation>
    <scope>NUCLEOTIDE SEQUENCE [LARGE SCALE GENOMIC DNA]</scope>
    <source>
        <strain evidence="4">CCUG 63418</strain>
    </source>
</reference>
<comment type="caution">
    <text evidence="3">The sequence shown here is derived from an EMBL/GenBank/DDBJ whole genome shotgun (WGS) entry which is preliminary data.</text>
</comment>
<dbReference type="RefSeq" id="WP_377100135.1">
    <property type="nucleotide sequence ID" value="NZ_JBHTHU010000006.1"/>
</dbReference>
<evidence type="ECO:0000313" key="3">
    <source>
        <dbReference type="EMBL" id="MFD0750669.1"/>
    </source>
</evidence>
<gene>
    <name evidence="3" type="ORF">ACFQZS_10975</name>
</gene>
<keyword evidence="1" id="KW-0812">Transmembrane</keyword>
<keyword evidence="1" id="KW-0472">Membrane</keyword>
<feature type="transmembrane region" description="Helical" evidence="1">
    <location>
        <begin position="110"/>
        <end position="130"/>
    </location>
</feature>
<sequence>MSKHFKWLLLVCLVTASVLIVCPAMSSTNSNTAYVSGVTAGRARSLIGVFLGLVCLFLAWRAKIGSNKGNSNVRATATSALALGAIGLVLSILHFIITAGAVFGSGSGKAGAIVATIFCLVGMILSARVLKKNNENGKY</sequence>
<dbReference type="Pfam" id="PF19733">
    <property type="entry name" value="DUF6223"/>
    <property type="match status" value="1"/>
</dbReference>
<protein>
    <submittedName>
        <fullName evidence="3">DUF6223 family protein</fullName>
    </submittedName>
</protein>
<evidence type="ECO:0000256" key="2">
    <source>
        <dbReference type="SAM" id="SignalP"/>
    </source>
</evidence>
<keyword evidence="1" id="KW-1133">Transmembrane helix</keyword>
<keyword evidence="4" id="KW-1185">Reference proteome</keyword>
<accession>A0ABW2YYL9</accession>
<feature type="signal peptide" evidence="2">
    <location>
        <begin position="1"/>
        <end position="26"/>
    </location>
</feature>
<evidence type="ECO:0000256" key="1">
    <source>
        <dbReference type="SAM" id="Phobius"/>
    </source>
</evidence>
<feature type="chain" id="PRO_5045497170" evidence="2">
    <location>
        <begin position="27"/>
        <end position="139"/>
    </location>
</feature>
<dbReference type="Proteomes" id="UP001596958">
    <property type="component" value="Unassembled WGS sequence"/>
</dbReference>
<feature type="transmembrane region" description="Helical" evidence="1">
    <location>
        <begin position="42"/>
        <end position="60"/>
    </location>
</feature>
<organism evidence="3 4">
    <name type="scientific">Mucilaginibacter calamicampi</name>
    <dbReference type="NCBI Taxonomy" id="1302352"/>
    <lineage>
        <taxon>Bacteria</taxon>
        <taxon>Pseudomonadati</taxon>
        <taxon>Bacteroidota</taxon>
        <taxon>Sphingobacteriia</taxon>
        <taxon>Sphingobacteriales</taxon>
        <taxon>Sphingobacteriaceae</taxon>
        <taxon>Mucilaginibacter</taxon>
    </lineage>
</organism>
<keyword evidence="2" id="KW-0732">Signal</keyword>
<dbReference type="EMBL" id="JBHTHU010000006">
    <property type="protein sequence ID" value="MFD0750669.1"/>
    <property type="molecule type" value="Genomic_DNA"/>
</dbReference>
<evidence type="ECO:0000313" key="4">
    <source>
        <dbReference type="Proteomes" id="UP001596958"/>
    </source>
</evidence>
<feature type="transmembrane region" description="Helical" evidence="1">
    <location>
        <begin position="81"/>
        <end position="104"/>
    </location>
</feature>
<dbReference type="InterPro" id="IPR045770">
    <property type="entry name" value="DUF6223"/>
</dbReference>
<name>A0ABW2YYL9_9SPHI</name>